<keyword evidence="5 6" id="KW-0472">Membrane</keyword>
<evidence type="ECO:0000256" key="2">
    <source>
        <dbReference type="ARBA" id="ARBA00009694"/>
    </source>
</evidence>
<evidence type="ECO:0000256" key="1">
    <source>
        <dbReference type="ARBA" id="ARBA00004141"/>
    </source>
</evidence>
<feature type="transmembrane region" description="Helical" evidence="6">
    <location>
        <begin position="45"/>
        <end position="62"/>
    </location>
</feature>
<dbReference type="GO" id="GO:0005886">
    <property type="term" value="C:plasma membrane"/>
    <property type="evidence" value="ECO:0007669"/>
    <property type="project" value="TreeGrafter"/>
</dbReference>
<evidence type="ECO:0000256" key="3">
    <source>
        <dbReference type="ARBA" id="ARBA00022692"/>
    </source>
</evidence>
<dbReference type="Proteomes" id="UP000003844">
    <property type="component" value="Unassembled WGS sequence"/>
</dbReference>
<dbReference type="PANTHER" id="PTHR43461:SF1">
    <property type="entry name" value="TRANSMEMBRANE PROTEIN 256"/>
    <property type="match status" value="1"/>
</dbReference>
<evidence type="ECO:0000256" key="4">
    <source>
        <dbReference type="ARBA" id="ARBA00022989"/>
    </source>
</evidence>
<dbReference type="STRING" id="865937.Gilli_2450"/>
<evidence type="ECO:0000313" key="7">
    <source>
        <dbReference type="EMBL" id="EHQ03076.1"/>
    </source>
</evidence>
<feature type="transmembrane region" description="Helical" evidence="6">
    <location>
        <begin position="101"/>
        <end position="124"/>
    </location>
</feature>
<evidence type="ECO:0000256" key="6">
    <source>
        <dbReference type="SAM" id="Phobius"/>
    </source>
</evidence>
<feature type="transmembrane region" description="Helical" evidence="6">
    <location>
        <begin position="5"/>
        <end position="25"/>
    </location>
</feature>
<organism evidence="7 8">
    <name type="scientific">Gillisia limnaea (strain DSM 15749 / LMG 21470 / R-8282)</name>
    <dbReference type="NCBI Taxonomy" id="865937"/>
    <lineage>
        <taxon>Bacteria</taxon>
        <taxon>Pseudomonadati</taxon>
        <taxon>Bacteroidota</taxon>
        <taxon>Flavobacteriia</taxon>
        <taxon>Flavobacteriales</taxon>
        <taxon>Flavobacteriaceae</taxon>
        <taxon>Gillisia</taxon>
    </lineage>
</organism>
<keyword evidence="4 6" id="KW-1133">Transmembrane helix</keyword>
<keyword evidence="8" id="KW-1185">Reference proteome</keyword>
<evidence type="ECO:0000313" key="8">
    <source>
        <dbReference type="Proteomes" id="UP000003844"/>
    </source>
</evidence>
<gene>
    <name evidence="7" type="ORF">Gilli_2450</name>
</gene>
<evidence type="ECO:0000256" key="5">
    <source>
        <dbReference type="ARBA" id="ARBA00023136"/>
    </source>
</evidence>
<comment type="similarity">
    <text evidence="2">Belongs to the UPF0382 family.</text>
</comment>
<feature type="transmembrane region" description="Helical" evidence="6">
    <location>
        <begin position="69"/>
        <end position="89"/>
    </location>
</feature>
<protein>
    <recommendedName>
        <fullName evidence="9">DUF423 domain-containing protein</fullName>
    </recommendedName>
</protein>
<dbReference type="RefSeq" id="WP_006989384.1">
    <property type="nucleotide sequence ID" value="NZ_JH594606.1"/>
</dbReference>
<dbReference type="EMBL" id="JH594606">
    <property type="protein sequence ID" value="EHQ03076.1"/>
    <property type="molecule type" value="Genomic_DNA"/>
</dbReference>
<dbReference type="AlphaFoldDB" id="H2BX86"/>
<sequence length="129" mass="14104">MGRRFYVAGFLFGLIAVIMGAFATHGLKPVLTPASLDSFETGVRFQMYHSLLFILLGTMKPLSQRLSNWVFLLLLGGILLFSGSIYLLATNSLTGFDFTTIALITPLGGSLLIGCWALLLISFVKLKKK</sequence>
<keyword evidence="3 6" id="KW-0812">Transmembrane</keyword>
<proteinExistence type="inferred from homology"/>
<dbReference type="Pfam" id="PF04241">
    <property type="entry name" value="DUF423"/>
    <property type="match status" value="1"/>
</dbReference>
<comment type="subcellular location">
    <subcellularLocation>
        <location evidence="1">Membrane</location>
        <topology evidence="1">Multi-pass membrane protein</topology>
    </subcellularLocation>
</comment>
<dbReference type="OrthoDB" id="9802121at2"/>
<name>H2BX86_GILLR</name>
<dbReference type="eggNOG" id="COG2363">
    <property type="taxonomic scope" value="Bacteria"/>
</dbReference>
<reference evidence="8" key="1">
    <citation type="journal article" date="2012" name="Stand. Genomic Sci.">
        <title>Genome sequence of the Antarctic rhodopsins-containing flavobacterium Gillisia limnaea type strain (R-8282(T)).</title>
        <authorList>
            <person name="Riedel T."/>
            <person name="Held B."/>
            <person name="Nolan M."/>
            <person name="Lucas S."/>
            <person name="Lapidus A."/>
            <person name="Tice H."/>
            <person name="Del Rio T.G."/>
            <person name="Cheng J.F."/>
            <person name="Han C."/>
            <person name="Tapia R."/>
            <person name="Goodwin L.A."/>
            <person name="Pitluck S."/>
            <person name="Liolios K."/>
            <person name="Mavromatis K."/>
            <person name="Pagani I."/>
            <person name="Ivanova N."/>
            <person name="Mikhailova N."/>
            <person name="Pati A."/>
            <person name="Chen A."/>
            <person name="Palaniappan K."/>
            <person name="Land M."/>
            <person name="Rohde M."/>
            <person name="Tindall B.J."/>
            <person name="Detter J.C."/>
            <person name="Goker M."/>
            <person name="Bristow J."/>
            <person name="Eisen J.A."/>
            <person name="Markowitz V."/>
            <person name="Hugenholtz P."/>
            <person name="Kyrpides N.C."/>
            <person name="Klenk H.P."/>
            <person name="Woyke T."/>
        </authorList>
    </citation>
    <scope>NUCLEOTIDE SEQUENCE [LARGE SCALE GENOMIC DNA]</scope>
    <source>
        <strain evidence="8">DSM 15749 / LMG 21470 / R-8282</strain>
    </source>
</reference>
<accession>H2BX86</accession>
<dbReference type="PANTHER" id="PTHR43461">
    <property type="entry name" value="TRANSMEMBRANE PROTEIN 256"/>
    <property type="match status" value="1"/>
</dbReference>
<dbReference type="HOGENOM" id="CLU_096548_3_1_10"/>
<evidence type="ECO:0008006" key="9">
    <source>
        <dbReference type="Google" id="ProtNLM"/>
    </source>
</evidence>
<dbReference type="InterPro" id="IPR006696">
    <property type="entry name" value="DUF423"/>
</dbReference>